<dbReference type="Pfam" id="PF06880">
    <property type="entry name" value="DUF1262"/>
    <property type="match status" value="1"/>
</dbReference>
<dbReference type="PANTHER" id="PTHR31050:SF13">
    <property type="entry name" value="TRANSCRIPTION FACTOR"/>
    <property type="match status" value="1"/>
</dbReference>
<proteinExistence type="predicted"/>
<comment type="caution">
    <text evidence="1">The sequence shown here is derived from an EMBL/GenBank/DDBJ whole genome shotgun (WGS) entry which is preliminary data.</text>
</comment>
<name>A0AAV8U5H6_9ROSI</name>
<dbReference type="Proteomes" id="UP001159364">
    <property type="component" value="Linkage Group LG01"/>
</dbReference>
<dbReference type="InterPro" id="IPR010683">
    <property type="entry name" value="DUF1262"/>
</dbReference>
<sequence>MYVTRPLSMYRRDPSALSWPPEGPNSGILVIQDADAEPTCCFGLCPSDRVSDLPFPQNKKLKVVYTQNHGEHSHVDETRTLFIPVLNQPLSANQYYVISAKKRSEGKAYMSSKEEDIKTCLFCIPCVSDVKPQALDVHDIYQKFEVRHRNRGGFTAKSVASNGIPPEFLRRKGWRVRTSSSGQFLLDEATGLDQTVRAHLPDFNFPLSEKLSAPVTVGIWYVPFMFIKEGNIKEQITHSAYYQMTLEQQWEQIFACDNEPGKGGVVTVDTEMVEIAGKGQALNRKVIDGVIWFDTEGEENCIGMSLEVVERIKWEETRFGWVGDEGKVKVKTLEEFSGTQKWRSFGCYVLVERFLLKRMNGSLVLTWSFRHTHHIKNKWE</sequence>
<keyword evidence="2" id="KW-1185">Reference proteome</keyword>
<dbReference type="EMBL" id="JAIWQS010000001">
    <property type="protein sequence ID" value="KAJ8774572.1"/>
    <property type="molecule type" value="Genomic_DNA"/>
</dbReference>
<organism evidence="1 2">
    <name type="scientific">Erythroxylum novogranatense</name>
    <dbReference type="NCBI Taxonomy" id="1862640"/>
    <lineage>
        <taxon>Eukaryota</taxon>
        <taxon>Viridiplantae</taxon>
        <taxon>Streptophyta</taxon>
        <taxon>Embryophyta</taxon>
        <taxon>Tracheophyta</taxon>
        <taxon>Spermatophyta</taxon>
        <taxon>Magnoliopsida</taxon>
        <taxon>eudicotyledons</taxon>
        <taxon>Gunneridae</taxon>
        <taxon>Pentapetalae</taxon>
        <taxon>rosids</taxon>
        <taxon>fabids</taxon>
        <taxon>Malpighiales</taxon>
        <taxon>Erythroxylaceae</taxon>
        <taxon>Erythroxylum</taxon>
    </lineage>
</organism>
<evidence type="ECO:0000313" key="2">
    <source>
        <dbReference type="Proteomes" id="UP001159364"/>
    </source>
</evidence>
<accession>A0AAV8U5H6</accession>
<reference evidence="1 2" key="1">
    <citation type="submission" date="2021-09" db="EMBL/GenBank/DDBJ databases">
        <title>Genomic insights and catalytic innovation underlie evolution of tropane alkaloids biosynthesis.</title>
        <authorList>
            <person name="Wang Y.-J."/>
            <person name="Tian T."/>
            <person name="Huang J.-P."/>
            <person name="Huang S.-X."/>
        </authorList>
    </citation>
    <scope>NUCLEOTIDE SEQUENCE [LARGE SCALE GENOMIC DNA]</scope>
    <source>
        <strain evidence="1">KIB-2018</strain>
        <tissue evidence="1">Leaf</tissue>
    </source>
</reference>
<evidence type="ECO:0000313" key="1">
    <source>
        <dbReference type="EMBL" id="KAJ8774572.1"/>
    </source>
</evidence>
<protein>
    <recommendedName>
        <fullName evidence="3">Insecticidal crystal toxin domain-containing protein</fullName>
    </recommendedName>
</protein>
<dbReference type="PANTHER" id="PTHR31050">
    <property type="entry name" value="OS08G0413200 PROTEIN"/>
    <property type="match status" value="1"/>
</dbReference>
<evidence type="ECO:0008006" key="3">
    <source>
        <dbReference type="Google" id="ProtNLM"/>
    </source>
</evidence>
<dbReference type="AlphaFoldDB" id="A0AAV8U5H6"/>
<gene>
    <name evidence="1" type="ORF">K2173_017018</name>
</gene>